<dbReference type="EMBL" id="LAZR01045579">
    <property type="protein sequence ID" value="KKK98526.1"/>
    <property type="molecule type" value="Genomic_DNA"/>
</dbReference>
<protein>
    <submittedName>
        <fullName evidence="1">Uncharacterized protein</fullName>
    </submittedName>
</protein>
<reference evidence="1" key="1">
    <citation type="journal article" date="2015" name="Nature">
        <title>Complex archaea that bridge the gap between prokaryotes and eukaryotes.</title>
        <authorList>
            <person name="Spang A."/>
            <person name="Saw J.H."/>
            <person name="Jorgensen S.L."/>
            <person name="Zaremba-Niedzwiedzka K."/>
            <person name="Martijn J."/>
            <person name="Lind A.E."/>
            <person name="van Eijk R."/>
            <person name="Schleper C."/>
            <person name="Guy L."/>
            <person name="Ettema T.J."/>
        </authorList>
    </citation>
    <scope>NUCLEOTIDE SEQUENCE</scope>
</reference>
<sequence length="177" mass="20281">RLLARYAMVGEIFGRLTVREFAYVHRYSNGNKFKKYVCVCICGRRIVVAGSLLRAGKTRSCGCLQREIAQKFGLSNARHGHNRSAKNGGESPTHSSWAAMMKRCTNPKTNNYELYGGRGIQICPQWYRFENFLADMGERPSGKSLDRIDPYGHYAPDNCQWATASEQRRGRRDYMRK</sequence>
<gene>
    <name evidence="1" type="ORF">LCGC14_2641840</name>
</gene>
<evidence type="ECO:0000313" key="1">
    <source>
        <dbReference type="EMBL" id="KKK98526.1"/>
    </source>
</evidence>
<name>A0A0F9CPH8_9ZZZZ</name>
<dbReference type="AlphaFoldDB" id="A0A0F9CPH8"/>
<feature type="non-terminal residue" evidence="1">
    <location>
        <position position="1"/>
    </location>
</feature>
<comment type="caution">
    <text evidence="1">The sequence shown here is derived from an EMBL/GenBank/DDBJ whole genome shotgun (WGS) entry which is preliminary data.</text>
</comment>
<organism evidence="1">
    <name type="scientific">marine sediment metagenome</name>
    <dbReference type="NCBI Taxonomy" id="412755"/>
    <lineage>
        <taxon>unclassified sequences</taxon>
        <taxon>metagenomes</taxon>
        <taxon>ecological metagenomes</taxon>
    </lineage>
</organism>
<proteinExistence type="predicted"/>
<accession>A0A0F9CPH8</accession>